<gene>
    <name evidence="1" type="ORF">IDJ77_11965</name>
</gene>
<dbReference type="RefSeq" id="WP_191189187.1">
    <property type="nucleotide sequence ID" value="NZ_JACWMY010000005.1"/>
</dbReference>
<name>A0ABR7WQC5_9SPHI</name>
<dbReference type="Proteomes" id="UP000606600">
    <property type="component" value="Unassembled WGS sequence"/>
</dbReference>
<reference evidence="1 2" key="1">
    <citation type="submission" date="2020-09" db="EMBL/GenBank/DDBJ databases">
        <title>Novel species of Mucilaginibacter isolated from a glacier on the Tibetan Plateau.</title>
        <authorList>
            <person name="Liu Q."/>
            <person name="Xin Y.-H."/>
        </authorList>
    </citation>
    <scope>NUCLEOTIDE SEQUENCE [LARGE SCALE GENOMIC DNA]</scope>
    <source>
        <strain evidence="1 2">ZT4R22</strain>
    </source>
</reference>
<organism evidence="1 2">
    <name type="scientific">Mucilaginibacter pankratovii</name>
    <dbReference type="NCBI Taxonomy" id="2772110"/>
    <lineage>
        <taxon>Bacteria</taxon>
        <taxon>Pseudomonadati</taxon>
        <taxon>Bacteroidota</taxon>
        <taxon>Sphingobacteriia</taxon>
        <taxon>Sphingobacteriales</taxon>
        <taxon>Sphingobacteriaceae</taxon>
        <taxon>Mucilaginibacter</taxon>
    </lineage>
</organism>
<keyword evidence="2" id="KW-1185">Reference proteome</keyword>
<protein>
    <submittedName>
        <fullName evidence="1">Uncharacterized protein</fullName>
    </submittedName>
</protein>
<evidence type="ECO:0000313" key="2">
    <source>
        <dbReference type="Proteomes" id="UP000606600"/>
    </source>
</evidence>
<accession>A0ABR7WQC5</accession>
<dbReference type="EMBL" id="JACWMY010000005">
    <property type="protein sequence ID" value="MBD1364526.1"/>
    <property type="molecule type" value="Genomic_DNA"/>
</dbReference>
<proteinExistence type="predicted"/>
<evidence type="ECO:0000313" key="1">
    <source>
        <dbReference type="EMBL" id="MBD1364526.1"/>
    </source>
</evidence>
<sequence>MGEGLSLLKKKIEDLFGEEPLNEVDEELFKWLMFAYLDKGSGMKDLDGLNFELFKEKLTLLVDAIYKLHQERTGLEKL</sequence>
<comment type="caution">
    <text evidence="1">The sequence shown here is derived from an EMBL/GenBank/DDBJ whole genome shotgun (WGS) entry which is preliminary data.</text>
</comment>